<keyword evidence="1" id="KW-0732">Signal</keyword>
<evidence type="ECO:0000313" key="2">
    <source>
        <dbReference type="EMBL" id="KAJ7737087.1"/>
    </source>
</evidence>
<dbReference type="AlphaFoldDB" id="A0AAD7I7X1"/>
<feature type="signal peptide" evidence="1">
    <location>
        <begin position="1"/>
        <end position="18"/>
    </location>
</feature>
<dbReference type="Proteomes" id="UP001215598">
    <property type="component" value="Unassembled WGS sequence"/>
</dbReference>
<feature type="non-terminal residue" evidence="2">
    <location>
        <position position="278"/>
    </location>
</feature>
<evidence type="ECO:0000313" key="3">
    <source>
        <dbReference type="Proteomes" id="UP001215598"/>
    </source>
</evidence>
<accession>A0AAD7I7X1</accession>
<sequence length="278" mass="30542">MPRPGILLVCSLPISLLAGVIYHQHRRLSTTYPTLRVPPTLEISARQDKPAFGMSSMNDTSLAANEAWLHTPGGNMWTATVPRRLLTSRAEDARNGPLIAFARAFWSSWPLQIERRLVSVFARIGILFQIRGAANPAVSLEEERTFVEKAQILGGLFIVEAHDRGVSKGTHGPLVTSWWLCPVKDNGQVGLLGGYHSFAVQEVPLSHANEEPSVRLCFVSHLILSPTSNVVVDAPCIPTRELAGLSLRQRLLMHFHVLYARILLDLAVQGLERGAVVG</sequence>
<comment type="caution">
    <text evidence="2">The sequence shown here is derived from an EMBL/GenBank/DDBJ whole genome shotgun (WGS) entry which is preliminary data.</text>
</comment>
<feature type="chain" id="PRO_5042054723" evidence="1">
    <location>
        <begin position="19"/>
        <end position="278"/>
    </location>
</feature>
<organism evidence="2 3">
    <name type="scientific">Mycena metata</name>
    <dbReference type="NCBI Taxonomy" id="1033252"/>
    <lineage>
        <taxon>Eukaryota</taxon>
        <taxon>Fungi</taxon>
        <taxon>Dikarya</taxon>
        <taxon>Basidiomycota</taxon>
        <taxon>Agaricomycotina</taxon>
        <taxon>Agaricomycetes</taxon>
        <taxon>Agaricomycetidae</taxon>
        <taxon>Agaricales</taxon>
        <taxon>Marasmiineae</taxon>
        <taxon>Mycenaceae</taxon>
        <taxon>Mycena</taxon>
    </lineage>
</organism>
<keyword evidence="3" id="KW-1185">Reference proteome</keyword>
<gene>
    <name evidence="2" type="ORF">B0H16DRAFT_1891737</name>
</gene>
<protein>
    <submittedName>
        <fullName evidence="2">Uncharacterized protein</fullName>
    </submittedName>
</protein>
<reference evidence="2" key="1">
    <citation type="submission" date="2023-03" db="EMBL/GenBank/DDBJ databases">
        <title>Massive genome expansion in bonnet fungi (Mycena s.s.) driven by repeated elements and novel gene families across ecological guilds.</title>
        <authorList>
            <consortium name="Lawrence Berkeley National Laboratory"/>
            <person name="Harder C.B."/>
            <person name="Miyauchi S."/>
            <person name="Viragh M."/>
            <person name="Kuo A."/>
            <person name="Thoen E."/>
            <person name="Andreopoulos B."/>
            <person name="Lu D."/>
            <person name="Skrede I."/>
            <person name="Drula E."/>
            <person name="Henrissat B."/>
            <person name="Morin E."/>
            <person name="Kohler A."/>
            <person name="Barry K."/>
            <person name="LaButti K."/>
            <person name="Morin E."/>
            <person name="Salamov A."/>
            <person name="Lipzen A."/>
            <person name="Mereny Z."/>
            <person name="Hegedus B."/>
            <person name="Baldrian P."/>
            <person name="Stursova M."/>
            <person name="Weitz H."/>
            <person name="Taylor A."/>
            <person name="Grigoriev I.V."/>
            <person name="Nagy L.G."/>
            <person name="Martin F."/>
            <person name="Kauserud H."/>
        </authorList>
    </citation>
    <scope>NUCLEOTIDE SEQUENCE</scope>
    <source>
        <strain evidence="2">CBHHK182m</strain>
    </source>
</reference>
<proteinExistence type="predicted"/>
<name>A0AAD7I7X1_9AGAR</name>
<dbReference type="EMBL" id="JARKIB010000118">
    <property type="protein sequence ID" value="KAJ7737087.1"/>
    <property type="molecule type" value="Genomic_DNA"/>
</dbReference>
<evidence type="ECO:0000256" key="1">
    <source>
        <dbReference type="SAM" id="SignalP"/>
    </source>
</evidence>